<evidence type="ECO:0000256" key="2">
    <source>
        <dbReference type="SAM" id="MobiDB-lite"/>
    </source>
</evidence>
<dbReference type="Proteomes" id="UP000722791">
    <property type="component" value="Unassembled WGS sequence"/>
</dbReference>
<protein>
    <submittedName>
        <fullName evidence="3">Uncharacterized protein</fullName>
    </submittedName>
</protein>
<dbReference type="Proteomes" id="UP000747110">
    <property type="component" value="Unassembled WGS sequence"/>
</dbReference>
<feature type="region of interest" description="Disordered" evidence="2">
    <location>
        <begin position="562"/>
        <end position="590"/>
    </location>
</feature>
<evidence type="ECO:0000313" key="4">
    <source>
        <dbReference type="EMBL" id="GIL95584.1"/>
    </source>
</evidence>
<accession>A0A8J4CHR9</accession>
<comment type="caution">
    <text evidence="3">The sequence shown here is derived from an EMBL/GenBank/DDBJ whole genome shotgun (WGS) entry which is preliminary data.</text>
</comment>
<feature type="coiled-coil region" evidence="1">
    <location>
        <begin position="177"/>
        <end position="211"/>
    </location>
</feature>
<evidence type="ECO:0000256" key="1">
    <source>
        <dbReference type="SAM" id="Coils"/>
    </source>
</evidence>
<evidence type="ECO:0000313" key="3">
    <source>
        <dbReference type="EMBL" id="GIL82029.1"/>
    </source>
</evidence>
<gene>
    <name evidence="3" type="ORF">Vretifemale_10978</name>
    <name evidence="4" type="ORF">Vretimale_1541</name>
</gene>
<proteinExistence type="predicted"/>
<name>A0A8J4CHR9_9CHLO</name>
<evidence type="ECO:0000313" key="5">
    <source>
        <dbReference type="Proteomes" id="UP000747110"/>
    </source>
</evidence>
<dbReference type="AlphaFoldDB" id="A0A8J4CHR9"/>
<feature type="coiled-coil region" evidence="1">
    <location>
        <begin position="240"/>
        <end position="400"/>
    </location>
</feature>
<feature type="region of interest" description="Disordered" evidence="2">
    <location>
        <begin position="465"/>
        <end position="484"/>
    </location>
</feature>
<dbReference type="EMBL" id="BNCP01000022">
    <property type="protein sequence ID" value="GIL82029.1"/>
    <property type="molecule type" value="Genomic_DNA"/>
</dbReference>
<dbReference type="OrthoDB" id="547140at2759"/>
<feature type="region of interest" description="Disordered" evidence="2">
    <location>
        <begin position="639"/>
        <end position="727"/>
    </location>
</feature>
<keyword evidence="5" id="KW-1185">Reference proteome</keyword>
<keyword evidence="1" id="KW-0175">Coiled coil</keyword>
<reference evidence="3" key="1">
    <citation type="journal article" date="2021" name="Proc. Natl. Acad. Sci. U.S.A.">
        <title>Three genomes in the algal genus Volvox reveal the fate of a haploid sex-determining region after a transition to homothallism.</title>
        <authorList>
            <person name="Yamamoto K."/>
            <person name="Hamaji T."/>
            <person name="Kawai-Toyooka H."/>
            <person name="Matsuzaki R."/>
            <person name="Takahashi F."/>
            <person name="Nishimura Y."/>
            <person name="Kawachi M."/>
            <person name="Noguchi H."/>
            <person name="Minakuchi Y."/>
            <person name="Umen J.G."/>
            <person name="Toyoda A."/>
            <person name="Nozaki H."/>
        </authorList>
    </citation>
    <scope>NUCLEOTIDE SEQUENCE</scope>
    <source>
        <strain evidence="4">NIES-3785</strain>
        <strain evidence="3">NIES-3786</strain>
    </source>
</reference>
<organism evidence="3 5">
    <name type="scientific">Volvox reticuliferus</name>
    <dbReference type="NCBI Taxonomy" id="1737510"/>
    <lineage>
        <taxon>Eukaryota</taxon>
        <taxon>Viridiplantae</taxon>
        <taxon>Chlorophyta</taxon>
        <taxon>core chlorophytes</taxon>
        <taxon>Chlorophyceae</taxon>
        <taxon>CS clade</taxon>
        <taxon>Chlamydomonadales</taxon>
        <taxon>Volvocaceae</taxon>
        <taxon>Volvox</taxon>
    </lineage>
</organism>
<dbReference type="EMBL" id="BNCQ01000002">
    <property type="protein sequence ID" value="GIL95584.1"/>
    <property type="molecule type" value="Genomic_DNA"/>
</dbReference>
<sequence>MSYSNSQSEYLVLQSDYVTNLRSAYELKIQELERNANKQLAGLQKKHDQALLDFELQLLEAKGESARLKELALSWRIKSVQCLVRLESAEEDARLALANVTTLELALQGLTAQRERLLCCYRASQEQVQSLTSLCQAQHHDTVAQQGQLVSTDAEVKQLHAQLLQSHDLADQLTQRLTGEQRMVEAVSAQVEELKQQLSKEQAELRAHTSAYAALKVDRDSLQASLAEEKRSRAGLDARISNLSSELQACGAELKAAEQRLERANTDRMRQEELVQEFQRRRTADAVLIQELEQGVERLKELLEQQRRDTGKELSLLRAKLEQEQALRESLERQWVEKFKAQDEQTEIRLAEREDAAREQARLQQQMEASQSERRFLQLQNDHATEVATLQARIRELQREITIMISPDMVQLEKVHNAKSTIDALIGKLDGGIDEDGDEDSQGPSANFNLGMSQPHFVQSRGKLQIAERPSHEAASNAQRTAPVAPLPEAATTAAVPGNAVDEGPPAGSMARTAKIAGKRALKSSADEGCTAGGSRACKAAKLTKAIGDDEPFAAAPVNPVTEEVPSQADGGPVTRTSGRRRAAQSGRVRVKAMTAALSDDSEPETMIDTSVAEVKGVRTRRATQRAATVATAAAADPAEAVVEGPKQGRPATGRSRGAKATNASKTQGQLIEPNPGMAGKQPDAAGCTAELNPPLASQVAGNLMPRPEPHESATNGRATGALPTFSQQGLPTASQVSFFGSFRELDASKGRNPLATLNQKVLEHARGRARIVPLTSIQQWKIGTSGALKNPGAPQLITAPVMKALPSGPPGGPTS</sequence>